<evidence type="ECO:0000313" key="2">
    <source>
        <dbReference type="Proteomes" id="UP000831701"/>
    </source>
</evidence>
<sequence length="600" mass="66445">MIECVLTTRRDSSCACVGGISAGRSSASMKSVAVGSISAIVLVIIFLHIAFLCIGKKRSAQQTTESGERPDNNAQLNMCSVCNNPSAAVQRAPAEEPDDIYYASVSFCINQEDPIYSNIRPAQANRFKNEEEDEDEEGVQYAMVNIKSASASSEPQRKGLCKDDVLLHLIQGQDGWGVTYTSTEICALKGSTVEISCTYRYPSRINERDTKVEETIWFVRLQDEEPVDVRTDSEYSGRVEYHCDKNDCTLRIRDVRERDSAEYKFMFITNQPGGRFTGSPGVTLSVTGFLLLWYSCVSYNPLTLQPAVTADVLNLSQFRKKKTLSSTTEPNEAIETTIESMYFNNSSKFPFIPRDILLLNDHNITLVHVTPRNMPLLSQSNVSQEGNVLVEQADLCTLLTDHRGKDSVKTTSFFTPRRETRGAAMSLRAAASGLVVFLLSVSAEPKRDANERLLTRMEVMMEDMRSDILSRFEQIVSETVKREITAALGPLEAKVTSHDKTIADLERSANDYGDKLINLEATVATLTTLADSLSKKCEDLEGRSRLNNVRLVGIPEGTEGPRPTDFVATLLQDLLGLDNKPVLDRAQYPGSVDTDSAKVV</sequence>
<evidence type="ECO:0000313" key="1">
    <source>
        <dbReference type="EMBL" id="KAI3352570.1"/>
    </source>
</evidence>
<dbReference type="Proteomes" id="UP000831701">
    <property type="component" value="Chromosome 23"/>
</dbReference>
<organism evidence="1 2">
    <name type="scientific">Scortum barcoo</name>
    <name type="common">barcoo grunter</name>
    <dbReference type="NCBI Taxonomy" id="214431"/>
    <lineage>
        <taxon>Eukaryota</taxon>
        <taxon>Metazoa</taxon>
        <taxon>Chordata</taxon>
        <taxon>Craniata</taxon>
        <taxon>Vertebrata</taxon>
        <taxon>Euteleostomi</taxon>
        <taxon>Actinopterygii</taxon>
        <taxon>Neopterygii</taxon>
        <taxon>Teleostei</taxon>
        <taxon>Neoteleostei</taxon>
        <taxon>Acanthomorphata</taxon>
        <taxon>Eupercaria</taxon>
        <taxon>Centrarchiformes</taxon>
        <taxon>Terapontoidei</taxon>
        <taxon>Terapontidae</taxon>
        <taxon>Scortum</taxon>
    </lineage>
</organism>
<reference evidence="1" key="1">
    <citation type="submission" date="2022-04" db="EMBL/GenBank/DDBJ databases">
        <title>Jade perch genome.</title>
        <authorList>
            <person name="Chao B."/>
        </authorList>
    </citation>
    <scope>NUCLEOTIDE SEQUENCE</scope>
    <source>
        <strain evidence="1">CB-2022</strain>
    </source>
</reference>
<comment type="caution">
    <text evidence="1">The sequence shown here is derived from an EMBL/GenBank/DDBJ whole genome shotgun (WGS) entry which is preliminary data.</text>
</comment>
<accession>A0ACB8VAN0</accession>
<dbReference type="EMBL" id="CM041553">
    <property type="protein sequence ID" value="KAI3352570.1"/>
    <property type="molecule type" value="Genomic_DNA"/>
</dbReference>
<proteinExistence type="predicted"/>
<keyword evidence="2" id="KW-1185">Reference proteome</keyword>
<gene>
    <name evidence="1" type="ORF">L3Q82_005506</name>
</gene>
<name>A0ACB8VAN0_9TELE</name>
<protein>
    <submittedName>
        <fullName evidence="1">Uncharacterized protein</fullName>
    </submittedName>
</protein>